<feature type="domain" description="HhH-GPD" evidence="13">
    <location>
        <begin position="318"/>
        <end position="465"/>
    </location>
</feature>
<feature type="binding site" evidence="12">
    <location>
        <position position="474"/>
    </location>
    <ligand>
        <name>[4Fe-4S] cluster</name>
        <dbReference type="ChEBI" id="CHEBI:49883"/>
    </ligand>
</feature>
<dbReference type="PANTHER" id="PTHR43169">
    <property type="entry name" value="EXSB FAMILY PROTEIN"/>
    <property type="match status" value="1"/>
</dbReference>
<evidence type="ECO:0000256" key="2">
    <source>
        <dbReference type="ARBA" id="ARBA00022485"/>
    </source>
</evidence>
<dbReference type="SUPFAM" id="SSF48150">
    <property type="entry name" value="DNA-glycosylase"/>
    <property type="match status" value="1"/>
</dbReference>
<evidence type="ECO:0000256" key="1">
    <source>
        <dbReference type="ARBA" id="ARBA00008343"/>
    </source>
</evidence>
<dbReference type="CDD" id="cd00056">
    <property type="entry name" value="ENDO3c"/>
    <property type="match status" value="1"/>
</dbReference>
<dbReference type="GO" id="GO:0019104">
    <property type="term" value="F:DNA N-glycosylase activity"/>
    <property type="evidence" value="ECO:0007669"/>
    <property type="project" value="UniProtKB-UniRule"/>
</dbReference>
<dbReference type="Pfam" id="PF00633">
    <property type="entry name" value="HHH"/>
    <property type="match status" value="1"/>
</dbReference>
<dbReference type="InterPro" id="IPR005232">
    <property type="entry name" value="LarE"/>
</dbReference>
<sequence length="496" mass="54966">MVHSDLLRKYDRLCRILRDLGSVAVAFSGGVDSTFLAYAAHEALGSKAVAVTALSATLPAGERQEARDMAVKIGIPHVLVPSSEFADENFVENRVDRCYICKKIRFAELVDFARANGYTWVADGSNTDDLKDFRPGMKALAELAGSVCSPMVDAALAKADIRALSRRFGLPTWNKQSAACLASRVPYGTALTLHRLAQIDAAENVLAPYVNGSLRVRYHDDVARIEAGTDEFEAILAHREEITAKIKAVGFTYVTLDLNGYKTGSLNETPDVKKEELRMILSKKKKDEMLQRFQDQYGIMKPALLYHSNFELLVAVVLSAQCTDERVNIVTADLFPAYDSPDKILQLGLRGLEDKIKTCGLYHSKAKNIMNTCAILCKQYKGEVPHTFDELVKLPGVGRKTANVLVSVLFGIPAIAVDTHVFRVSNRMRLATGTTPEAVEKGLQKAIPRKWWSRAHHWLIWHGRRICKARKPLCETCFQNDLCPSSTAGNRKNGID</sequence>
<dbReference type="InterPro" id="IPR003265">
    <property type="entry name" value="HhH-GPD_domain"/>
</dbReference>
<keyword evidence="8 12" id="KW-0238">DNA-binding</keyword>
<evidence type="ECO:0000256" key="4">
    <source>
        <dbReference type="ARBA" id="ARBA00022763"/>
    </source>
</evidence>
<dbReference type="InterPro" id="IPR011257">
    <property type="entry name" value="DNA_glycosylase"/>
</dbReference>
<gene>
    <name evidence="12" type="primary">nth</name>
    <name evidence="14" type="ORF">HMPREF0080_01554</name>
</gene>
<evidence type="ECO:0000256" key="5">
    <source>
        <dbReference type="ARBA" id="ARBA00022801"/>
    </source>
</evidence>
<dbReference type="EMBL" id="AGCJ01000069">
    <property type="protein sequence ID" value="EHM39359.1"/>
    <property type="molecule type" value="Genomic_DNA"/>
</dbReference>
<dbReference type="InterPro" id="IPR000445">
    <property type="entry name" value="HhH_motif"/>
</dbReference>
<evidence type="ECO:0000313" key="14">
    <source>
        <dbReference type="EMBL" id="EHM39359.1"/>
    </source>
</evidence>
<dbReference type="NCBIfam" id="TIGR00268">
    <property type="entry name" value="ATP-dependent sacrificial sulfur transferase LarE"/>
    <property type="match status" value="1"/>
</dbReference>
<dbReference type="STRING" id="861450.HMPREF0080_01554"/>
<keyword evidence="3 12" id="KW-0479">Metal-binding</keyword>
<accession>G9YIR0</accession>
<keyword evidence="5 12" id="KW-0378">Hydrolase</keyword>
<dbReference type="InterPro" id="IPR005759">
    <property type="entry name" value="Nth"/>
</dbReference>
<dbReference type="PANTHER" id="PTHR43169:SF2">
    <property type="entry name" value="NAD_GMP SYNTHASE DOMAIN-CONTAINING PROTEIN"/>
    <property type="match status" value="1"/>
</dbReference>
<reference evidence="14 15" key="1">
    <citation type="submission" date="2011-08" db="EMBL/GenBank/DDBJ databases">
        <authorList>
            <person name="Weinstock G."/>
            <person name="Sodergren E."/>
            <person name="Clifton S."/>
            <person name="Fulton L."/>
            <person name="Fulton B."/>
            <person name="Courtney L."/>
            <person name="Fronick C."/>
            <person name="Harrison M."/>
            <person name="Strong C."/>
            <person name="Farmer C."/>
            <person name="Delahaunty K."/>
            <person name="Markovic C."/>
            <person name="Hall O."/>
            <person name="Minx P."/>
            <person name="Tomlinson C."/>
            <person name="Mitreva M."/>
            <person name="Hou S."/>
            <person name="Chen J."/>
            <person name="Wollam A."/>
            <person name="Pepin K.H."/>
            <person name="Johnson M."/>
            <person name="Bhonagiri V."/>
            <person name="Zhang X."/>
            <person name="Suruliraj S."/>
            <person name="Warren W."/>
            <person name="Chinwalla A."/>
            <person name="Mardis E.R."/>
            <person name="Wilson R.K."/>
        </authorList>
    </citation>
    <scope>NUCLEOTIDE SEQUENCE [LARGE SCALE GENOMIC DNA]</scope>
    <source>
        <strain evidence="14 15">F0357</strain>
    </source>
</reference>
<feature type="binding site" evidence="12">
    <location>
        <position position="467"/>
    </location>
    <ligand>
        <name>[4Fe-4S] cluster</name>
        <dbReference type="ChEBI" id="CHEBI:49883"/>
    </ligand>
</feature>
<keyword evidence="14" id="KW-0540">Nuclease</keyword>
<dbReference type="Proteomes" id="UP000005481">
    <property type="component" value="Unassembled WGS sequence"/>
</dbReference>
<comment type="caution">
    <text evidence="14">The sequence shown here is derived from an EMBL/GenBank/DDBJ whole genome shotgun (WGS) entry which is preliminary data.</text>
</comment>
<evidence type="ECO:0000256" key="6">
    <source>
        <dbReference type="ARBA" id="ARBA00023004"/>
    </source>
</evidence>
<evidence type="ECO:0000256" key="12">
    <source>
        <dbReference type="HAMAP-Rule" id="MF_00942"/>
    </source>
</evidence>
<dbReference type="Pfam" id="PF00730">
    <property type="entry name" value="HhH-GPD"/>
    <property type="match status" value="1"/>
</dbReference>
<evidence type="ECO:0000256" key="9">
    <source>
        <dbReference type="ARBA" id="ARBA00023204"/>
    </source>
</evidence>
<evidence type="ECO:0000256" key="10">
    <source>
        <dbReference type="ARBA" id="ARBA00023239"/>
    </source>
</evidence>
<dbReference type="InterPro" id="IPR004036">
    <property type="entry name" value="Endonuclease-III-like_CS2"/>
</dbReference>
<evidence type="ECO:0000259" key="13">
    <source>
        <dbReference type="SMART" id="SM00478"/>
    </source>
</evidence>
<keyword evidence="15" id="KW-1185">Reference proteome</keyword>
<dbReference type="InterPro" id="IPR014729">
    <property type="entry name" value="Rossmann-like_a/b/a_fold"/>
</dbReference>
<keyword evidence="6 12" id="KW-0408">Iron</keyword>
<dbReference type="AlphaFoldDB" id="G9YIR0"/>
<dbReference type="PATRIC" id="fig|861450.3.peg.1433"/>
<proteinExistence type="inferred from homology"/>
<organism evidence="14 15">
    <name type="scientific">Anaeroglobus geminatus F0357</name>
    <dbReference type="NCBI Taxonomy" id="861450"/>
    <lineage>
        <taxon>Bacteria</taxon>
        <taxon>Bacillati</taxon>
        <taxon>Bacillota</taxon>
        <taxon>Negativicutes</taxon>
        <taxon>Veillonellales</taxon>
        <taxon>Veillonellaceae</taxon>
        <taxon>Anaeroglobus</taxon>
    </lineage>
</organism>
<name>G9YIR0_9FIRM</name>
<dbReference type="FunFam" id="1.10.1670.10:FF:000001">
    <property type="entry name" value="Endonuclease III"/>
    <property type="match status" value="1"/>
</dbReference>
<keyword evidence="2 12" id="KW-0004">4Fe-4S</keyword>
<evidence type="ECO:0000256" key="3">
    <source>
        <dbReference type="ARBA" id="ARBA00022723"/>
    </source>
</evidence>
<comment type="similarity">
    <text evidence="1 12">Belongs to the Nth/MutY family.</text>
</comment>
<comment type="function">
    <text evidence="12">DNA repair enzyme that has both DNA N-glycosylase activity and AP-lyase activity. The DNA N-glycosylase activity releases various damaged pyrimidines from DNA by cleaving the N-glycosidic bond, leaving an AP (apurinic/apyrimidinic) site. The AP-lyase activity cleaves the phosphodiester bond 3' to the AP site by a beta-elimination, leaving a 3'-terminal unsaturated sugar and a product with a terminal 5'-phosphate.</text>
</comment>
<protein>
    <recommendedName>
        <fullName evidence="12">Endonuclease III</fullName>
        <ecNumber evidence="12">4.2.99.18</ecNumber>
    </recommendedName>
    <alternativeName>
        <fullName evidence="12">DNA-(apurinic or apyrimidinic site) lyase</fullName>
    </alternativeName>
</protein>
<dbReference type="CDD" id="cd01990">
    <property type="entry name" value="LarE-like"/>
    <property type="match status" value="1"/>
</dbReference>
<keyword evidence="9 12" id="KW-0234">DNA repair</keyword>
<dbReference type="EC" id="4.2.99.18" evidence="12"/>
<dbReference type="Gene3D" id="1.10.340.30">
    <property type="entry name" value="Hypothetical protein, domain 2"/>
    <property type="match status" value="1"/>
</dbReference>
<evidence type="ECO:0000256" key="7">
    <source>
        <dbReference type="ARBA" id="ARBA00023014"/>
    </source>
</evidence>
<evidence type="ECO:0000256" key="8">
    <source>
        <dbReference type="ARBA" id="ARBA00023125"/>
    </source>
</evidence>
<dbReference type="PROSITE" id="PS01155">
    <property type="entry name" value="ENDONUCLEASE_III_2"/>
    <property type="match status" value="1"/>
</dbReference>
<keyword evidence="14" id="KW-0255">Endonuclease</keyword>
<dbReference type="PROSITE" id="PS00764">
    <property type="entry name" value="ENDONUCLEASE_III_1"/>
    <property type="match status" value="1"/>
</dbReference>
<dbReference type="Gene3D" id="3.40.50.620">
    <property type="entry name" value="HUPs"/>
    <property type="match status" value="1"/>
</dbReference>
<dbReference type="FunFam" id="1.10.340.30:FF:000001">
    <property type="entry name" value="Endonuclease III"/>
    <property type="match status" value="1"/>
</dbReference>
<feature type="binding site" evidence="12">
    <location>
        <position position="477"/>
    </location>
    <ligand>
        <name>[4Fe-4S] cluster</name>
        <dbReference type="ChEBI" id="CHEBI:49883"/>
    </ligand>
</feature>
<dbReference type="SMART" id="SM00525">
    <property type="entry name" value="FES"/>
    <property type="match status" value="1"/>
</dbReference>
<dbReference type="SMART" id="SM00478">
    <property type="entry name" value="ENDO3c"/>
    <property type="match status" value="1"/>
</dbReference>
<dbReference type="InterPro" id="IPR003651">
    <property type="entry name" value="Endonuclease3_FeS-loop_motif"/>
</dbReference>
<keyword evidence="10 12" id="KW-0456">Lyase</keyword>
<dbReference type="GO" id="GO:0003677">
    <property type="term" value="F:DNA binding"/>
    <property type="evidence" value="ECO:0007669"/>
    <property type="project" value="UniProtKB-UniRule"/>
</dbReference>
<keyword evidence="11 12" id="KW-0326">Glycosidase</keyword>
<evidence type="ECO:0000313" key="15">
    <source>
        <dbReference type="Proteomes" id="UP000005481"/>
    </source>
</evidence>
<keyword evidence="4 12" id="KW-0227">DNA damage</keyword>
<dbReference type="HOGENOM" id="CLU_549410_0_0_9"/>
<dbReference type="eggNOG" id="COG1606">
    <property type="taxonomic scope" value="Bacteria"/>
</dbReference>
<comment type="catalytic activity">
    <reaction evidence="12">
        <text>2'-deoxyribonucleotide-(2'-deoxyribose 5'-phosphate)-2'-deoxyribonucleotide-DNA = a 3'-end 2'-deoxyribonucleotide-(2,3-dehydro-2,3-deoxyribose 5'-phosphate)-DNA + a 5'-end 5'-phospho-2'-deoxyribonucleoside-DNA + H(+)</text>
        <dbReference type="Rhea" id="RHEA:66592"/>
        <dbReference type="Rhea" id="RHEA-COMP:13180"/>
        <dbReference type="Rhea" id="RHEA-COMP:16897"/>
        <dbReference type="Rhea" id="RHEA-COMP:17067"/>
        <dbReference type="ChEBI" id="CHEBI:15378"/>
        <dbReference type="ChEBI" id="CHEBI:136412"/>
        <dbReference type="ChEBI" id="CHEBI:157695"/>
        <dbReference type="ChEBI" id="CHEBI:167181"/>
        <dbReference type="EC" id="4.2.99.18"/>
    </reaction>
</comment>
<dbReference type="GO" id="GO:0140078">
    <property type="term" value="F:class I DNA-(apurinic or apyrimidinic site) endonuclease activity"/>
    <property type="evidence" value="ECO:0007669"/>
    <property type="project" value="UniProtKB-EC"/>
</dbReference>
<evidence type="ECO:0000256" key="11">
    <source>
        <dbReference type="ARBA" id="ARBA00023295"/>
    </source>
</evidence>
<dbReference type="InterPro" id="IPR004035">
    <property type="entry name" value="Endouclease-III_FeS-bd_BS"/>
</dbReference>
<dbReference type="HAMAP" id="MF_00942">
    <property type="entry name" value="Nth"/>
    <property type="match status" value="1"/>
</dbReference>
<comment type="cofactor">
    <cofactor evidence="12">
        <name>[4Fe-4S] cluster</name>
        <dbReference type="ChEBI" id="CHEBI:49883"/>
    </cofactor>
    <text evidence="12">Binds 1 [4Fe-4S] cluster.</text>
</comment>
<dbReference type="GO" id="GO:0051539">
    <property type="term" value="F:4 iron, 4 sulfur cluster binding"/>
    <property type="evidence" value="ECO:0007669"/>
    <property type="project" value="UniProtKB-UniRule"/>
</dbReference>
<keyword evidence="7 12" id="KW-0411">Iron-sulfur</keyword>
<dbReference type="GO" id="GO:0046872">
    <property type="term" value="F:metal ion binding"/>
    <property type="evidence" value="ECO:0007669"/>
    <property type="project" value="UniProtKB-KW"/>
</dbReference>
<dbReference type="GO" id="GO:0016783">
    <property type="term" value="F:sulfurtransferase activity"/>
    <property type="evidence" value="ECO:0007669"/>
    <property type="project" value="InterPro"/>
</dbReference>
<dbReference type="Gene3D" id="1.10.1670.10">
    <property type="entry name" value="Helix-hairpin-Helix base-excision DNA repair enzymes (C-terminal)"/>
    <property type="match status" value="1"/>
</dbReference>
<dbReference type="SUPFAM" id="SSF52402">
    <property type="entry name" value="Adenine nucleotide alpha hydrolases-like"/>
    <property type="match status" value="1"/>
</dbReference>
<dbReference type="eggNOG" id="COG0177">
    <property type="taxonomic scope" value="Bacteria"/>
</dbReference>
<dbReference type="OrthoDB" id="9800977at2"/>
<feature type="binding site" evidence="12">
    <location>
        <position position="483"/>
    </location>
    <ligand>
        <name>[4Fe-4S] cluster</name>
        <dbReference type="ChEBI" id="CHEBI:49883"/>
    </ligand>
</feature>
<dbReference type="InterPro" id="IPR023170">
    <property type="entry name" value="HhH_base_excis_C"/>
</dbReference>
<dbReference type="InterPro" id="IPR052188">
    <property type="entry name" value="Ni-pincer_cofactor_biosynth"/>
</dbReference>
<dbReference type="NCBIfam" id="TIGR01083">
    <property type="entry name" value="nth"/>
    <property type="match status" value="1"/>
</dbReference>
<dbReference type="GO" id="GO:0006284">
    <property type="term" value="P:base-excision repair"/>
    <property type="evidence" value="ECO:0007669"/>
    <property type="project" value="InterPro"/>
</dbReference>